<reference evidence="2 3" key="1">
    <citation type="submission" date="2019-05" db="EMBL/GenBank/DDBJ databases">
        <authorList>
            <consortium name="Science for Life Laboratories"/>
        </authorList>
    </citation>
    <scope>NUCLEOTIDE SEQUENCE [LARGE SCALE GENOMIC DNA]</scope>
    <source>
        <strain evidence="2">Soil9</strain>
    </source>
</reference>
<dbReference type="Proteomes" id="UP000464178">
    <property type="component" value="Chromosome"/>
</dbReference>
<accession>A0A6P2DKY7</accession>
<evidence type="ECO:0000256" key="1">
    <source>
        <dbReference type="SAM" id="MobiDB-lite"/>
    </source>
</evidence>
<feature type="compositionally biased region" description="Pro residues" evidence="1">
    <location>
        <begin position="202"/>
        <end position="213"/>
    </location>
</feature>
<feature type="compositionally biased region" description="Pro residues" evidence="1">
    <location>
        <begin position="124"/>
        <end position="140"/>
    </location>
</feature>
<feature type="compositionally biased region" description="Pro residues" evidence="1">
    <location>
        <begin position="165"/>
        <end position="174"/>
    </location>
</feature>
<evidence type="ECO:0000313" key="3">
    <source>
        <dbReference type="Proteomes" id="UP000464178"/>
    </source>
</evidence>
<organism evidence="2 3">
    <name type="scientific">Gemmata massiliana</name>
    <dbReference type="NCBI Taxonomy" id="1210884"/>
    <lineage>
        <taxon>Bacteria</taxon>
        <taxon>Pseudomonadati</taxon>
        <taxon>Planctomycetota</taxon>
        <taxon>Planctomycetia</taxon>
        <taxon>Gemmatales</taxon>
        <taxon>Gemmataceae</taxon>
        <taxon>Gemmata</taxon>
    </lineage>
</organism>
<proteinExistence type="predicted"/>
<protein>
    <submittedName>
        <fullName evidence="2">Uncharacterized protein</fullName>
    </submittedName>
</protein>
<dbReference type="EMBL" id="LR593886">
    <property type="protein sequence ID" value="VTS03136.1"/>
    <property type="molecule type" value="Genomic_DNA"/>
</dbReference>
<dbReference type="KEGG" id="gms:SOIL9_72840"/>
<name>A0A6P2DKY7_9BACT</name>
<feature type="region of interest" description="Disordered" evidence="1">
    <location>
        <begin position="110"/>
        <end position="244"/>
    </location>
</feature>
<dbReference type="AlphaFoldDB" id="A0A6P2DKY7"/>
<gene>
    <name evidence="2" type="ORF">SOIL9_72840</name>
</gene>
<evidence type="ECO:0000313" key="2">
    <source>
        <dbReference type="EMBL" id="VTS03136.1"/>
    </source>
</evidence>
<keyword evidence="3" id="KW-1185">Reference proteome</keyword>
<sequence length="434" mass="44210">MSCGETGKRRDRRHRFRVWESGADTGRTAGYFFPRFDLALGDPVGMEPAVPLVAAPRRGALTMSLSRWKLMAGVLGVSIGGLAAAASQCPKLDKSKGRQPEEPLAFADTVKLPPAGAPSEPTAPSLPVPGPAAPPAPELPKLPGAPIDSGKAPAVVSSGPASIPDFPPPPSPEPKPAKGPDLVLPGSTPPALPSTPSAPDLKFPPVPATPTEPKPAKPDGPKVPPVAPALPMGELLPPAPEKLTPLPGSVPPAPLPGKPPVVGAGGTPTVPPTGGVIPSGGNDALQPPKADTPPLPIETPKIETPVAKPETAPAAATKYRIVLRVGEGEPTFEVKNGDDLVLKVACEKVDIKSPEKGASGLSAVTARGKVRFAGFGVEGTCTELSFMAGTGEVSMSGEVKVQMKDKLGRVESELTTTTLKYKIDASAVGASIKP</sequence>